<keyword evidence="8" id="KW-1185">Reference proteome</keyword>
<dbReference type="Proteomes" id="UP000572988">
    <property type="component" value="Unassembled WGS sequence"/>
</dbReference>
<reference evidence="5 8" key="1">
    <citation type="submission" date="2018-01" db="EMBL/GenBank/DDBJ databases">
        <title>Complete genome sequence of Staphylococcus Scheliferi isolated from human.</title>
        <authorList>
            <person name="Abouelkhair M.A."/>
            <person name="Bemis D.A."/>
            <person name="Kania S.A."/>
        </authorList>
    </citation>
    <scope>NUCLEOTIDE SEQUENCE [LARGE SCALE GENOMIC DNA]</scope>
    <source>
        <strain evidence="5 8">ATCC 43808</strain>
    </source>
</reference>
<organism evidence="6">
    <name type="scientific">Staphylococcus schleiferi</name>
    <dbReference type="NCBI Taxonomy" id="1295"/>
    <lineage>
        <taxon>Bacteria</taxon>
        <taxon>Bacillati</taxon>
        <taxon>Bacillota</taxon>
        <taxon>Bacilli</taxon>
        <taxon>Bacillales</taxon>
        <taxon>Staphylococcaceae</taxon>
        <taxon>Staphylococcus</taxon>
    </lineage>
</organism>
<dbReference type="CDD" id="cd04735">
    <property type="entry name" value="OYE_like_4_FMN"/>
    <property type="match status" value="1"/>
</dbReference>
<dbReference type="AlphaFoldDB" id="A0A7Z7VYA5"/>
<name>A0A7Z7VYA5_STASC</name>
<dbReference type="PANTHER" id="PTHR43656:SF2">
    <property type="entry name" value="BINDING OXIDOREDUCTASE, PUTATIVE (AFU_ORTHOLOGUE AFUA_2G08260)-RELATED"/>
    <property type="match status" value="1"/>
</dbReference>
<accession>A0A7Z7VYA5</accession>
<dbReference type="InterPro" id="IPR013785">
    <property type="entry name" value="Aldolase_TIM"/>
</dbReference>
<reference evidence="4 7" key="3">
    <citation type="submission" date="2020-11" db="EMBL/GenBank/DDBJ databases">
        <authorList>
            <consortium name="Pathogen Informatics"/>
        </authorList>
    </citation>
    <scope>NUCLEOTIDE SEQUENCE [LARGE SCALE GENOMIC DNA]</scope>
    <source>
        <strain evidence="4 7">NCTC12218</strain>
    </source>
</reference>
<gene>
    <name evidence="5" type="ORF">C1O36_07065</name>
    <name evidence="6" type="ORF">NCTC12218_01815</name>
</gene>
<dbReference type="EC" id="1.-.-.-" evidence="6"/>
<evidence type="ECO:0000256" key="1">
    <source>
        <dbReference type="ARBA" id="ARBA00022630"/>
    </source>
</evidence>
<dbReference type="Gene3D" id="3.20.20.70">
    <property type="entry name" value="Aldolase class I"/>
    <property type="match status" value="1"/>
</dbReference>
<keyword evidence="2 6" id="KW-0560">Oxidoreductase</keyword>
<evidence type="ECO:0000313" key="7">
    <source>
        <dbReference type="Proteomes" id="UP000264146"/>
    </source>
</evidence>
<feature type="domain" description="NADH:flavin oxidoreductase/NADH oxidase N-terminal" evidence="3">
    <location>
        <begin position="8"/>
        <end position="338"/>
    </location>
</feature>
<dbReference type="InterPro" id="IPR001155">
    <property type="entry name" value="OxRdtase_FMN_N"/>
</dbReference>
<dbReference type="Proteomes" id="UP000264146">
    <property type="component" value="Chromosome"/>
</dbReference>
<evidence type="ECO:0000313" key="6">
    <source>
        <dbReference type="EMBL" id="SUM89525.1"/>
    </source>
</evidence>
<dbReference type="RefSeq" id="WP_016424776.1">
    <property type="nucleotide sequence ID" value="NZ_CABKRV010000001.1"/>
</dbReference>
<dbReference type="EMBL" id="POVK01000021">
    <property type="protein sequence ID" value="NHA34277.1"/>
    <property type="molecule type" value="Genomic_DNA"/>
</dbReference>
<proteinExistence type="predicted"/>
<sequence>MEQKFEPLFESLKLPNGSTLRNRFVLAPLTHTLSNDDGTTSSTELGYIEPRAKDVGLAISAASYINIEGKAFPGEPSVSKKEDLPGLKELACTMKKGGAKAVIQIHHGGAKALPELVPNGDVKAPSALSTGGFGHKEPHEVRAMTVEEIQQAIVDYGKAASLAIEAGFDGVEIHGANHYLIHQFVSPFYNRREDEWGEPLRFPMAVVNEVLRVVNEEAPDDFIVGYRFSPEEAEDPGISMELTQRLVSELIEKPLDYLHVSLMDIHSVTREGKYKGQKRIDLLLDWINNRMPLIGVGAIFTADDAVNALNTGVPLVCLGRELLFDPAYISKIKSGQTDEIISYFDPEREDKHQLPERLWEAFASGFYPYPKKEEA</sequence>
<dbReference type="GO" id="GO:0010181">
    <property type="term" value="F:FMN binding"/>
    <property type="evidence" value="ECO:0007669"/>
    <property type="project" value="InterPro"/>
</dbReference>
<reference evidence="6" key="2">
    <citation type="submission" date="2018-06" db="EMBL/GenBank/DDBJ databases">
        <authorList>
            <consortium name="Pathogen Informatics"/>
            <person name="Doyle S."/>
        </authorList>
    </citation>
    <scope>NUCLEOTIDE SEQUENCE [LARGE SCALE GENOMIC DNA]</scope>
    <source>
        <strain evidence="6">NCTC12218</strain>
    </source>
</reference>
<dbReference type="EMBL" id="UHEF01000001">
    <property type="protein sequence ID" value="SUM89525.1"/>
    <property type="molecule type" value="Genomic_DNA"/>
</dbReference>
<evidence type="ECO:0000259" key="3">
    <source>
        <dbReference type="Pfam" id="PF00724"/>
    </source>
</evidence>
<dbReference type="SUPFAM" id="SSF51395">
    <property type="entry name" value="FMN-linked oxidoreductases"/>
    <property type="match status" value="1"/>
</dbReference>
<dbReference type="EMBL" id="LR962863">
    <property type="protein sequence ID" value="CAD7360149.1"/>
    <property type="molecule type" value="Genomic_DNA"/>
</dbReference>
<evidence type="ECO:0000313" key="8">
    <source>
        <dbReference type="Proteomes" id="UP000572988"/>
    </source>
</evidence>
<dbReference type="InterPro" id="IPR051799">
    <property type="entry name" value="NADH_flavin_oxidoreductase"/>
</dbReference>
<dbReference type="GO" id="GO:0016491">
    <property type="term" value="F:oxidoreductase activity"/>
    <property type="evidence" value="ECO:0007669"/>
    <property type="project" value="UniProtKB-KW"/>
</dbReference>
<evidence type="ECO:0000256" key="2">
    <source>
        <dbReference type="ARBA" id="ARBA00023002"/>
    </source>
</evidence>
<protein>
    <submittedName>
        <fullName evidence="6">NADH-dependent flavin oxidoreductase</fullName>
        <ecNumber evidence="6">1.-.-.-</ecNumber>
    </submittedName>
</protein>
<dbReference type="Pfam" id="PF00724">
    <property type="entry name" value="Oxidored_FMN"/>
    <property type="match status" value="1"/>
</dbReference>
<dbReference type="PANTHER" id="PTHR43656">
    <property type="entry name" value="BINDING OXIDOREDUCTASE, PUTATIVE (AFU_ORTHOLOGUE AFUA_2G08260)-RELATED"/>
    <property type="match status" value="1"/>
</dbReference>
<evidence type="ECO:0000313" key="4">
    <source>
        <dbReference type="EMBL" id="CAD7360149.1"/>
    </source>
</evidence>
<dbReference type="GeneID" id="93790418"/>
<keyword evidence="1" id="KW-0285">Flavoprotein</keyword>
<evidence type="ECO:0000313" key="5">
    <source>
        <dbReference type="EMBL" id="NHA34277.1"/>
    </source>
</evidence>